<comment type="caution">
    <text evidence="5">The sequence shown here is derived from an EMBL/GenBank/DDBJ whole genome shotgun (WGS) entry which is preliminary data.</text>
</comment>
<dbReference type="PANTHER" id="PTHR43280">
    <property type="entry name" value="ARAC-FAMILY TRANSCRIPTIONAL REGULATOR"/>
    <property type="match status" value="1"/>
</dbReference>
<dbReference type="SUPFAM" id="SSF46689">
    <property type="entry name" value="Homeodomain-like"/>
    <property type="match status" value="1"/>
</dbReference>
<dbReference type="PANTHER" id="PTHR43280:SF2">
    <property type="entry name" value="HTH-TYPE TRANSCRIPTIONAL REGULATOR EXSA"/>
    <property type="match status" value="1"/>
</dbReference>
<keyword evidence="6" id="KW-1185">Reference proteome</keyword>
<evidence type="ECO:0000256" key="3">
    <source>
        <dbReference type="ARBA" id="ARBA00023163"/>
    </source>
</evidence>
<dbReference type="InterPro" id="IPR009057">
    <property type="entry name" value="Homeodomain-like_sf"/>
</dbReference>
<dbReference type="Proteomes" id="UP001200022">
    <property type="component" value="Unassembled WGS sequence"/>
</dbReference>
<proteinExistence type="predicted"/>
<evidence type="ECO:0000313" key="5">
    <source>
        <dbReference type="EMBL" id="MCF7559021.1"/>
    </source>
</evidence>
<evidence type="ECO:0000313" key="6">
    <source>
        <dbReference type="Proteomes" id="UP001200022"/>
    </source>
</evidence>
<evidence type="ECO:0000256" key="1">
    <source>
        <dbReference type="ARBA" id="ARBA00023015"/>
    </source>
</evidence>
<organism evidence="5 6">
    <name type="scientific">Flaviramulus multivorans</name>
    <dbReference type="NCBI Taxonomy" id="1304750"/>
    <lineage>
        <taxon>Bacteria</taxon>
        <taxon>Pseudomonadati</taxon>
        <taxon>Bacteroidota</taxon>
        <taxon>Flavobacteriia</taxon>
        <taxon>Flavobacteriales</taxon>
        <taxon>Flavobacteriaceae</taxon>
        <taxon>Flaviramulus</taxon>
    </lineage>
</organism>
<dbReference type="PROSITE" id="PS01124">
    <property type="entry name" value="HTH_ARAC_FAMILY_2"/>
    <property type="match status" value="1"/>
</dbReference>
<dbReference type="PROSITE" id="PS00041">
    <property type="entry name" value="HTH_ARAC_FAMILY_1"/>
    <property type="match status" value="1"/>
</dbReference>
<dbReference type="Gene3D" id="1.10.10.60">
    <property type="entry name" value="Homeodomain-like"/>
    <property type="match status" value="2"/>
</dbReference>
<dbReference type="Pfam" id="PF12833">
    <property type="entry name" value="HTH_18"/>
    <property type="match status" value="1"/>
</dbReference>
<dbReference type="RefSeq" id="WP_237230622.1">
    <property type="nucleotide sequence ID" value="NZ_JBHTJE010000002.1"/>
</dbReference>
<feature type="domain" description="HTH araC/xylS-type" evidence="4">
    <location>
        <begin position="98"/>
        <end position="177"/>
    </location>
</feature>
<keyword evidence="3" id="KW-0804">Transcription</keyword>
<dbReference type="InterPro" id="IPR018062">
    <property type="entry name" value="HTH_AraC-typ_CS"/>
</dbReference>
<protein>
    <submittedName>
        <fullName evidence="5">AraC family transcriptional regulator</fullName>
    </submittedName>
</protein>
<dbReference type="SMART" id="SM00342">
    <property type="entry name" value="HTH_ARAC"/>
    <property type="match status" value="1"/>
</dbReference>
<keyword evidence="1" id="KW-0805">Transcription regulation</keyword>
<reference evidence="5 6" key="1">
    <citation type="submission" date="2022-01" db="EMBL/GenBank/DDBJ databases">
        <title>Draft genome sequence of Sabulilitoribacter multivorans KCTC 32326.</title>
        <authorList>
            <person name="Oh J.-S."/>
        </authorList>
    </citation>
    <scope>NUCLEOTIDE SEQUENCE [LARGE SCALE GENOMIC DNA]</scope>
    <source>
        <strain evidence="5 6">M-M16</strain>
    </source>
</reference>
<sequence length="188" mass="21848">MMKLSVKNMVCPRCIMVVNNELALLNLIPVYITMGEFELKEQLKEDQIMMLKNQLYQHGLEVIDDRKAMLVEKVKNIIIELIHSYDTVDIKQKISSIISEKLNVDYNHISSMFSSTQGLTIEKYIILQRIERAKELLVYNELSLSEIAYKLGYTNVQHLSTQFKKITGLTPSHFKTIKKNKRKAIDLL</sequence>
<dbReference type="InterPro" id="IPR018060">
    <property type="entry name" value="HTH_AraC"/>
</dbReference>
<gene>
    <name evidence="5" type="ORF">L3X39_00100</name>
</gene>
<evidence type="ECO:0000256" key="2">
    <source>
        <dbReference type="ARBA" id="ARBA00023125"/>
    </source>
</evidence>
<keyword evidence="2" id="KW-0238">DNA-binding</keyword>
<dbReference type="EMBL" id="JAKKDV010000001">
    <property type="protein sequence ID" value="MCF7559021.1"/>
    <property type="molecule type" value="Genomic_DNA"/>
</dbReference>
<accession>A0ABS9IE01</accession>
<evidence type="ECO:0000259" key="4">
    <source>
        <dbReference type="PROSITE" id="PS01124"/>
    </source>
</evidence>
<name>A0ABS9IE01_9FLAO</name>